<name>Q1IJU9_KORVE</name>
<dbReference type="InterPro" id="IPR027383">
    <property type="entry name" value="Znf_put"/>
</dbReference>
<evidence type="ECO:0000256" key="1">
    <source>
        <dbReference type="SAM" id="Phobius"/>
    </source>
</evidence>
<dbReference type="AlphaFoldDB" id="Q1IJU9"/>
<reference evidence="3 4" key="1">
    <citation type="journal article" date="2009" name="Appl. Environ. Microbiol.">
        <title>Three genomes from the phylum Acidobacteria provide insight into the lifestyles of these microorganisms in soils.</title>
        <authorList>
            <person name="Ward N.L."/>
            <person name="Challacombe J.F."/>
            <person name="Janssen P.H."/>
            <person name="Henrissat B."/>
            <person name="Coutinho P.M."/>
            <person name="Wu M."/>
            <person name="Xie G."/>
            <person name="Haft D.H."/>
            <person name="Sait M."/>
            <person name="Badger J."/>
            <person name="Barabote R.D."/>
            <person name="Bradley B."/>
            <person name="Brettin T.S."/>
            <person name="Brinkac L.M."/>
            <person name="Bruce D."/>
            <person name="Creasy T."/>
            <person name="Daugherty S.C."/>
            <person name="Davidsen T.M."/>
            <person name="DeBoy R.T."/>
            <person name="Detter J.C."/>
            <person name="Dodson R.J."/>
            <person name="Durkin A.S."/>
            <person name="Ganapathy A."/>
            <person name="Gwinn-Giglio M."/>
            <person name="Han C.S."/>
            <person name="Khouri H."/>
            <person name="Kiss H."/>
            <person name="Kothari S.P."/>
            <person name="Madupu R."/>
            <person name="Nelson K.E."/>
            <person name="Nelson W.C."/>
            <person name="Paulsen I."/>
            <person name="Penn K."/>
            <person name="Ren Q."/>
            <person name="Rosovitz M.J."/>
            <person name="Selengut J.D."/>
            <person name="Shrivastava S."/>
            <person name="Sullivan S.A."/>
            <person name="Tapia R."/>
            <person name="Thompson L.S."/>
            <person name="Watkins K.L."/>
            <person name="Yang Q."/>
            <person name="Yu C."/>
            <person name="Zafar N."/>
            <person name="Zhou L."/>
            <person name="Kuske C.R."/>
        </authorList>
    </citation>
    <scope>NUCLEOTIDE SEQUENCE [LARGE SCALE GENOMIC DNA]</scope>
    <source>
        <strain evidence="3 4">Ellin345</strain>
    </source>
</reference>
<protein>
    <submittedName>
        <fullName evidence="3">Anti-sigma factor</fullName>
    </submittedName>
</protein>
<dbReference type="eggNOG" id="COG5662">
    <property type="taxonomic scope" value="Bacteria"/>
</dbReference>
<dbReference type="Gene3D" id="1.10.10.1320">
    <property type="entry name" value="Anti-sigma factor, zinc-finger domain"/>
    <property type="match status" value="1"/>
</dbReference>
<dbReference type="Proteomes" id="UP000002432">
    <property type="component" value="Chromosome"/>
</dbReference>
<dbReference type="InterPro" id="IPR041916">
    <property type="entry name" value="Anti_sigma_zinc_sf"/>
</dbReference>
<dbReference type="STRING" id="204669.Acid345_3851"/>
<keyword evidence="1" id="KW-0812">Transmembrane</keyword>
<evidence type="ECO:0000313" key="3">
    <source>
        <dbReference type="EMBL" id="ABF42851.1"/>
    </source>
</evidence>
<evidence type="ECO:0000313" key="4">
    <source>
        <dbReference type="Proteomes" id="UP000002432"/>
    </source>
</evidence>
<dbReference type="KEGG" id="aba:Acid345_3851"/>
<keyword evidence="1" id="KW-0472">Membrane</keyword>
<proteinExistence type="predicted"/>
<dbReference type="OrthoDB" id="116459at2"/>
<gene>
    <name evidence="3" type="ordered locus">Acid345_3851</name>
</gene>
<dbReference type="Pfam" id="PF13490">
    <property type="entry name" value="zf-HC2"/>
    <property type="match status" value="1"/>
</dbReference>
<evidence type="ECO:0000259" key="2">
    <source>
        <dbReference type="Pfam" id="PF13490"/>
    </source>
</evidence>
<dbReference type="EMBL" id="CP000360">
    <property type="protein sequence ID" value="ABF42851.1"/>
    <property type="molecule type" value="Genomic_DNA"/>
</dbReference>
<accession>Q1IJU9</accession>
<keyword evidence="1" id="KW-1133">Transmembrane helix</keyword>
<dbReference type="HOGENOM" id="CLU_1249271_0_0_0"/>
<sequence>MKCSDTRPLLSLYLDGATSREQRSAIELHIKTCDACSDQYRQLRRTHTLVAAVGRKPAPPDLALRLRVALSQEIAASRRSPWTGIAVRIENAFNAFMVPAAAGVVTAVIVFGLLIGLLVPTAMRNSNDVPTMLYTPPEISYSPFGLSMGSVNADSLVVEAYVDSNGRVQDFRILSSPGDTKDLTPELKNMLIFTTFKPATAFGQPTSGRAILSFSNIQVKG</sequence>
<keyword evidence="4" id="KW-1185">Reference proteome</keyword>
<feature type="transmembrane region" description="Helical" evidence="1">
    <location>
        <begin position="96"/>
        <end position="119"/>
    </location>
</feature>
<dbReference type="RefSeq" id="WP_011524650.1">
    <property type="nucleotide sequence ID" value="NC_008009.1"/>
</dbReference>
<organism evidence="3 4">
    <name type="scientific">Koribacter versatilis (strain Ellin345)</name>
    <dbReference type="NCBI Taxonomy" id="204669"/>
    <lineage>
        <taxon>Bacteria</taxon>
        <taxon>Pseudomonadati</taxon>
        <taxon>Acidobacteriota</taxon>
        <taxon>Terriglobia</taxon>
        <taxon>Terriglobales</taxon>
        <taxon>Candidatus Korobacteraceae</taxon>
        <taxon>Candidatus Korobacter</taxon>
    </lineage>
</organism>
<dbReference type="EnsemblBacteria" id="ABF42851">
    <property type="protein sequence ID" value="ABF42851"/>
    <property type="gene ID" value="Acid345_3851"/>
</dbReference>
<feature type="domain" description="Putative zinc-finger" evidence="2">
    <location>
        <begin position="3"/>
        <end position="36"/>
    </location>
</feature>